<feature type="transmembrane region" description="Helical" evidence="1">
    <location>
        <begin position="39"/>
        <end position="57"/>
    </location>
</feature>
<name>A0A644ZUY0_9ZZZZ</name>
<protein>
    <submittedName>
        <fullName evidence="2">Uncharacterized protein</fullName>
    </submittedName>
</protein>
<evidence type="ECO:0000313" key="2">
    <source>
        <dbReference type="EMBL" id="MPM44567.1"/>
    </source>
</evidence>
<proteinExistence type="predicted"/>
<keyword evidence="1" id="KW-1133">Transmembrane helix</keyword>
<reference evidence="2" key="1">
    <citation type="submission" date="2019-08" db="EMBL/GenBank/DDBJ databases">
        <authorList>
            <person name="Kucharzyk K."/>
            <person name="Murdoch R.W."/>
            <person name="Higgins S."/>
            <person name="Loffler F."/>
        </authorList>
    </citation>
    <scope>NUCLEOTIDE SEQUENCE</scope>
</reference>
<feature type="transmembrane region" description="Helical" evidence="1">
    <location>
        <begin position="6"/>
        <end position="27"/>
    </location>
</feature>
<organism evidence="2">
    <name type="scientific">bioreactor metagenome</name>
    <dbReference type="NCBI Taxonomy" id="1076179"/>
    <lineage>
        <taxon>unclassified sequences</taxon>
        <taxon>metagenomes</taxon>
        <taxon>ecological metagenomes</taxon>
    </lineage>
</organism>
<dbReference type="AlphaFoldDB" id="A0A644ZUY0"/>
<accession>A0A644ZUY0</accession>
<gene>
    <name evidence="2" type="ORF">SDC9_91246</name>
</gene>
<dbReference type="EMBL" id="VSSQ01010526">
    <property type="protein sequence ID" value="MPM44567.1"/>
    <property type="molecule type" value="Genomic_DNA"/>
</dbReference>
<feature type="transmembrane region" description="Helical" evidence="1">
    <location>
        <begin position="77"/>
        <end position="96"/>
    </location>
</feature>
<keyword evidence="1" id="KW-0812">Transmembrane</keyword>
<sequence length="97" mass="10627">MNAKRVLMLLILLAGILWDGLCIWHILPLNRFAGSALMVGGYSFVTIFLPLFFPGGARTGGTSVYLRDLTAEDAQMSYATLFLALIWLATLVACLVF</sequence>
<keyword evidence="1" id="KW-0472">Membrane</keyword>
<evidence type="ECO:0000256" key="1">
    <source>
        <dbReference type="SAM" id="Phobius"/>
    </source>
</evidence>
<comment type="caution">
    <text evidence="2">The sequence shown here is derived from an EMBL/GenBank/DDBJ whole genome shotgun (WGS) entry which is preliminary data.</text>
</comment>